<comment type="similarity">
    <text evidence="2 6">Belongs to the FPP/GGPP synthase family.</text>
</comment>
<keyword evidence="3 6" id="KW-0808">Transferase</keyword>
<dbReference type="EMBL" id="JBHUKU010000017">
    <property type="protein sequence ID" value="MFD2462687.1"/>
    <property type="molecule type" value="Genomic_DNA"/>
</dbReference>
<dbReference type="PANTHER" id="PTHR12001">
    <property type="entry name" value="GERANYLGERANYL PYROPHOSPHATE SYNTHASE"/>
    <property type="match status" value="1"/>
</dbReference>
<evidence type="ECO:0000256" key="6">
    <source>
        <dbReference type="RuleBase" id="RU004466"/>
    </source>
</evidence>
<evidence type="ECO:0000313" key="8">
    <source>
        <dbReference type="Proteomes" id="UP001597419"/>
    </source>
</evidence>
<dbReference type="PANTHER" id="PTHR12001:SF69">
    <property type="entry name" value="ALL TRANS-POLYPRENYL-DIPHOSPHATE SYNTHASE PDSS1"/>
    <property type="match status" value="1"/>
</dbReference>
<evidence type="ECO:0000256" key="3">
    <source>
        <dbReference type="ARBA" id="ARBA00022679"/>
    </source>
</evidence>
<organism evidence="7 8">
    <name type="scientific">Amycolatopsis samaneae</name>
    <dbReference type="NCBI Taxonomy" id="664691"/>
    <lineage>
        <taxon>Bacteria</taxon>
        <taxon>Bacillati</taxon>
        <taxon>Actinomycetota</taxon>
        <taxon>Actinomycetes</taxon>
        <taxon>Pseudonocardiales</taxon>
        <taxon>Pseudonocardiaceae</taxon>
        <taxon>Amycolatopsis</taxon>
    </lineage>
</organism>
<evidence type="ECO:0000256" key="5">
    <source>
        <dbReference type="ARBA" id="ARBA00022842"/>
    </source>
</evidence>
<dbReference type="CDD" id="cd00685">
    <property type="entry name" value="Trans_IPPS_HT"/>
    <property type="match status" value="1"/>
</dbReference>
<keyword evidence="5" id="KW-0460">Magnesium</keyword>
<dbReference type="PROSITE" id="PS00723">
    <property type="entry name" value="POLYPRENYL_SYNTHASE_1"/>
    <property type="match status" value="1"/>
</dbReference>
<keyword evidence="4" id="KW-0479">Metal-binding</keyword>
<dbReference type="GO" id="GO:0016740">
    <property type="term" value="F:transferase activity"/>
    <property type="evidence" value="ECO:0007669"/>
    <property type="project" value="UniProtKB-KW"/>
</dbReference>
<dbReference type="EC" id="2.5.1.-" evidence="7"/>
<reference evidence="8" key="1">
    <citation type="journal article" date="2019" name="Int. J. Syst. Evol. Microbiol.">
        <title>The Global Catalogue of Microorganisms (GCM) 10K type strain sequencing project: providing services to taxonomists for standard genome sequencing and annotation.</title>
        <authorList>
            <consortium name="The Broad Institute Genomics Platform"/>
            <consortium name="The Broad Institute Genome Sequencing Center for Infectious Disease"/>
            <person name="Wu L."/>
            <person name="Ma J."/>
        </authorList>
    </citation>
    <scope>NUCLEOTIDE SEQUENCE [LARGE SCALE GENOMIC DNA]</scope>
    <source>
        <strain evidence="8">CGMCC 4.7643</strain>
    </source>
</reference>
<dbReference type="InterPro" id="IPR000092">
    <property type="entry name" value="Polyprenyl_synt"/>
</dbReference>
<dbReference type="InterPro" id="IPR008949">
    <property type="entry name" value="Isoprenoid_synthase_dom_sf"/>
</dbReference>
<protein>
    <submittedName>
        <fullName evidence="7">Polyprenyl synthetase family protein</fullName>
        <ecNumber evidence="7">2.5.1.-</ecNumber>
    </submittedName>
</protein>
<dbReference type="SUPFAM" id="SSF48576">
    <property type="entry name" value="Terpenoid synthases"/>
    <property type="match status" value="1"/>
</dbReference>
<comment type="caution">
    <text evidence="7">The sequence shown here is derived from an EMBL/GenBank/DDBJ whole genome shotgun (WGS) entry which is preliminary data.</text>
</comment>
<keyword evidence="8" id="KW-1185">Reference proteome</keyword>
<evidence type="ECO:0000313" key="7">
    <source>
        <dbReference type="EMBL" id="MFD2462687.1"/>
    </source>
</evidence>
<accession>A0ABW5GP96</accession>
<sequence>MSLPTQAEPHRVTEEALSEAVGDLDFLLRDELKRRWAGETELLTAICAYALLPPGKLSRPLLMLTAAEVVGGDAHAVLPAALGAEYGHVASLVHDDIIDNDDMRRGRYSIQRKFGVPDAIVAGDSLLFSLFAALAECHGRGIPAERVVRALDVVSRAGLELCRGQALEGTLCATRDWGVENYLLMIGQKTGAFFTSACEAGAILGGGSEEDVRRLGTYGAKLGTAFQIFDDLLAYTSTTEAIGKAATSDLRNGRLTLPVLLSYRSGTEADRRALREAVRGGDDTEDGLRALGNLLRETGGIEAAASLGREHLENALDVVRTLPAGLPRQRLELFAEFVASRNH</sequence>
<dbReference type="RefSeq" id="WP_345403941.1">
    <property type="nucleotide sequence ID" value="NZ_BAABHG010000015.1"/>
</dbReference>
<evidence type="ECO:0000256" key="4">
    <source>
        <dbReference type="ARBA" id="ARBA00022723"/>
    </source>
</evidence>
<evidence type="ECO:0000256" key="2">
    <source>
        <dbReference type="ARBA" id="ARBA00006706"/>
    </source>
</evidence>
<gene>
    <name evidence="7" type="ORF">ACFSYJ_29040</name>
</gene>
<proteinExistence type="inferred from homology"/>
<evidence type="ECO:0000256" key="1">
    <source>
        <dbReference type="ARBA" id="ARBA00001946"/>
    </source>
</evidence>
<name>A0ABW5GP96_9PSEU</name>
<dbReference type="Gene3D" id="1.10.600.10">
    <property type="entry name" value="Farnesyl Diphosphate Synthase"/>
    <property type="match status" value="1"/>
</dbReference>
<dbReference type="Pfam" id="PF00348">
    <property type="entry name" value="polyprenyl_synt"/>
    <property type="match status" value="1"/>
</dbReference>
<dbReference type="SFLD" id="SFLDS00005">
    <property type="entry name" value="Isoprenoid_Synthase_Type_I"/>
    <property type="match status" value="1"/>
</dbReference>
<comment type="cofactor">
    <cofactor evidence="1">
        <name>Mg(2+)</name>
        <dbReference type="ChEBI" id="CHEBI:18420"/>
    </cofactor>
</comment>
<dbReference type="InterPro" id="IPR033749">
    <property type="entry name" value="Polyprenyl_synt_CS"/>
</dbReference>
<dbReference type="Proteomes" id="UP001597419">
    <property type="component" value="Unassembled WGS sequence"/>
</dbReference>
<dbReference type="SFLD" id="SFLDG01017">
    <property type="entry name" value="Polyprenyl_Transferase_Like"/>
    <property type="match status" value="1"/>
</dbReference>